<dbReference type="EMBL" id="ADAS02000005">
    <property type="protein sequence ID" value="OAV98905.1"/>
    <property type="molecule type" value="Genomic_DNA"/>
</dbReference>
<evidence type="ECO:0000313" key="4">
    <source>
        <dbReference type="Proteomes" id="UP000005240"/>
    </source>
</evidence>
<name>A0A0C4EYB3_PUCT1</name>
<feature type="compositionally biased region" description="Polar residues" evidence="1">
    <location>
        <begin position="15"/>
        <end position="28"/>
    </location>
</feature>
<sequence>MCNQLGGNNGLKNPRQGTQQGFADQSRSGKPCPGLYNQILRLDTVAPDEHSPSTTSSFSLGSSFISAFSLTLQPASVFLINKYSNKHNPKYFWFKILPTPSANPAVLS</sequence>
<reference evidence="2" key="1">
    <citation type="submission" date="2009-11" db="EMBL/GenBank/DDBJ databases">
        <authorList>
            <consortium name="The Broad Institute Genome Sequencing Platform"/>
            <person name="Ward D."/>
            <person name="Feldgarden M."/>
            <person name="Earl A."/>
            <person name="Young S.K."/>
            <person name="Zeng Q."/>
            <person name="Koehrsen M."/>
            <person name="Alvarado L."/>
            <person name="Berlin A."/>
            <person name="Bochicchio J."/>
            <person name="Borenstein D."/>
            <person name="Chapman S.B."/>
            <person name="Chen Z."/>
            <person name="Engels R."/>
            <person name="Freedman E."/>
            <person name="Gellesch M."/>
            <person name="Goldberg J."/>
            <person name="Griggs A."/>
            <person name="Gujja S."/>
            <person name="Heilman E."/>
            <person name="Heiman D."/>
            <person name="Hepburn T."/>
            <person name="Howarth C."/>
            <person name="Jen D."/>
            <person name="Larson L."/>
            <person name="Lewis B."/>
            <person name="Mehta T."/>
            <person name="Park D."/>
            <person name="Pearson M."/>
            <person name="Roberts A."/>
            <person name="Saif S."/>
            <person name="Shea T."/>
            <person name="Shenoy N."/>
            <person name="Sisk P."/>
            <person name="Stolte C."/>
            <person name="Sykes S."/>
            <person name="Thomson T."/>
            <person name="Walk T."/>
            <person name="White J."/>
            <person name="Yandava C."/>
            <person name="Izard J."/>
            <person name="Baranova O.V."/>
            <person name="Blanton J.M."/>
            <person name="Tanner A.C."/>
            <person name="Dewhirst F.E."/>
            <person name="Haas B."/>
            <person name="Nusbaum C."/>
            <person name="Birren B."/>
        </authorList>
    </citation>
    <scope>NUCLEOTIDE SEQUENCE [LARGE SCALE GENOMIC DNA]</scope>
    <source>
        <strain evidence="2">1-1 BBBD Race 1</strain>
    </source>
</reference>
<reference evidence="3 4" key="3">
    <citation type="journal article" date="2017" name="G3 (Bethesda)">
        <title>Comparative analysis highlights variable genome content of wheat rusts and divergence of the mating loci.</title>
        <authorList>
            <person name="Cuomo C.A."/>
            <person name="Bakkeren G."/>
            <person name="Khalil H.B."/>
            <person name="Panwar V."/>
            <person name="Joly D."/>
            <person name="Linning R."/>
            <person name="Sakthikumar S."/>
            <person name="Song X."/>
            <person name="Adiconis X."/>
            <person name="Fan L."/>
            <person name="Goldberg J.M."/>
            <person name="Levin J.Z."/>
            <person name="Young S."/>
            <person name="Zeng Q."/>
            <person name="Anikster Y."/>
            <person name="Bruce M."/>
            <person name="Wang M."/>
            <person name="Yin C."/>
            <person name="McCallum B."/>
            <person name="Szabo L.J."/>
            <person name="Hulbert S."/>
            <person name="Chen X."/>
            <person name="Fellers J.P."/>
        </authorList>
    </citation>
    <scope>NUCLEOTIDE SEQUENCE</scope>
    <source>
        <strain evidence="3">isolate 1-1 / race 1 (BBBD)</strain>
        <strain evidence="4">Isolate 1-1 / race 1 (BBBD)</strain>
    </source>
</reference>
<evidence type="ECO:0000313" key="2">
    <source>
        <dbReference type="EMBL" id="OAV98905.1"/>
    </source>
</evidence>
<protein>
    <submittedName>
        <fullName evidence="2 3">Uncharacterized protein</fullName>
    </submittedName>
</protein>
<dbReference type="EnsemblFungi" id="PTTG_05813-t43_1">
    <property type="protein sequence ID" value="PTTG_05813-t43_1-p1"/>
    <property type="gene ID" value="PTTG_05813"/>
</dbReference>
<proteinExistence type="predicted"/>
<evidence type="ECO:0000256" key="1">
    <source>
        <dbReference type="SAM" id="MobiDB-lite"/>
    </source>
</evidence>
<evidence type="ECO:0000313" key="3">
    <source>
        <dbReference type="EnsemblFungi" id="PTTG_05813-t43_1-p1"/>
    </source>
</evidence>
<feature type="region of interest" description="Disordered" evidence="1">
    <location>
        <begin position="1"/>
        <end position="35"/>
    </location>
</feature>
<keyword evidence="4" id="KW-1185">Reference proteome</keyword>
<dbReference type="AlphaFoldDB" id="A0A0C4EYB3"/>
<dbReference type="Proteomes" id="UP000005240">
    <property type="component" value="Unassembled WGS sequence"/>
</dbReference>
<accession>A0A0C4EYB3</accession>
<organism evidence="2">
    <name type="scientific">Puccinia triticina (isolate 1-1 / race 1 (BBBD))</name>
    <name type="common">Brown leaf rust fungus</name>
    <dbReference type="NCBI Taxonomy" id="630390"/>
    <lineage>
        <taxon>Eukaryota</taxon>
        <taxon>Fungi</taxon>
        <taxon>Dikarya</taxon>
        <taxon>Basidiomycota</taxon>
        <taxon>Pucciniomycotina</taxon>
        <taxon>Pucciniomycetes</taxon>
        <taxon>Pucciniales</taxon>
        <taxon>Pucciniaceae</taxon>
        <taxon>Puccinia</taxon>
    </lineage>
</organism>
<reference evidence="3" key="4">
    <citation type="submission" date="2025-05" db="UniProtKB">
        <authorList>
            <consortium name="EnsemblFungi"/>
        </authorList>
    </citation>
    <scope>IDENTIFICATION</scope>
    <source>
        <strain evidence="3">isolate 1-1 / race 1 (BBBD)</strain>
    </source>
</reference>
<dbReference type="VEuPathDB" id="FungiDB:PTTG_05813"/>
<reference evidence="2" key="2">
    <citation type="submission" date="2016-05" db="EMBL/GenBank/DDBJ databases">
        <title>Comparative analysis highlights variable genome content of wheat rusts and divergence of the mating loci.</title>
        <authorList>
            <person name="Cuomo C.A."/>
            <person name="Bakkeren G."/>
            <person name="Szabo L."/>
            <person name="Khalil H."/>
            <person name="Joly D."/>
            <person name="Goldberg J."/>
            <person name="Young S."/>
            <person name="Zeng Q."/>
            <person name="Fellers J."/>
        </authorList>
    </citation>
    <scope>NUCLEOTIDE SEQUENCE [LARGE SCALE GENOMIC DNA]</scope>
    <source>
        <strain evidence="2">1-1 BBBD Race 1</strain>
    </source>
</reference>
<gene>
    <name evidence="2" type="ORF">PTTG_05813</name>
</gene>